<evidence type="ECO:0000313" key="3">
    <source>
        <dbReference type="Proteomes" id="UP000489600"/>
    </source>
</evidence>
<dbReference type="EMBL" id="CABITT030000003">
    <property type="protein sequence ID" value="VVA97961.1"/>
    <property type="molecule type" value="Genomic_DNA"/>
</dbReference>
<feature type="region of interest" description="Disordered" evidence="1">
    <location>
        <begin position="1"/>
        <end position="56"/>
    </location>
</feature>
<proteinExistence type="predicted"/>
<gene>
    <name evidence="2" type="ORF">ANE_LOCUS8406</name>
</gene>
<sequence>MFTPPDRNAPPQGHGRPYVQLFSDPPKDPKYSDWQPPGRHPPPEQFHRPNHRLELPTFDGSEAEDWMARHYKKIVHL</sequence>
<dbReference type="Proteomes" id="UP000489600">
    <property type="component" value="Unassembled WGS sequence"/>
</dbReference>
<organism evidence="2 3">
    <name type="scientific">Arabis nemorensis</name>
    <dbReference type="NCBI Taxonomy" id="586526"/>
    <lineage>
        <taxon>Eukaryota</taxon>
        <taxon>Viridiplantae</taxon>
        <taxon>Streptophyta</taxon>
        <taxon>Embryophyta</taxon>
        <taxon>Tracheophyta</taxon>
        <taxon>Spermatophyta</taxon>
        <taxon>Magnoliopsida</taxon>
        <taxon>eudicotyledons</taxon>
        <taxon>Gunneridae</taxon>
        <taxon>Pentapetalae</taxon>
        <taxon>rosids</taxon>
        <taxon>malvids</taxon>
        <taxon>Brassicales</taxon>
        <taxon>Brassicaceae</taxon>
        <taxon>Arabideae</taxon>
        <taxon>Arabis</taxon>
    </lineage>
</organism>
<name>A0A565B9E4_9BRAS</name>
<evidence type="ECO:0000313" key="2">
    <source>
        <dbReference type="EMBL" id="VVA97961.1"/>
    </source>
</evidence>
<dbReference type="AlphaFoldDB" id="A0A565B9E4"/>
<evidence type="ECO:0000256" key="1">
    <source>
        <dbReference type="SAM" id="MobiDB-lite"/>
    </source>
</evidence>
<comment type="caution">
    <text evidence="2">The sequence shown here is derived from an EMBL/GenBank/DDBJ whole genome shotgun (WGS) entry which is preliminary data.</text>
</comment>
<feature type="compositionally biased region" description="Basic and acidic residues" evidence="1">
    <location>
        <begin position="41"/>
        <end position="54"/>
    </location>
</feature>
<reference evidence="2" key="1">
    <citation type="submission" date="2019-07" db="EMBL/GenBank/DDBJ databases">
        <authorList>
            <person name="Dittberner H."/>
        </authorList>
    </citation>
    <scope>NUCLEOTIDE SEQUENCE [LARGE SCALE GENOMIC DNA]</scope>
</reference>
<accession>A0A565B9E4</accession>
<keyword evidence="3" id="KW-1185">Reference proteome</keyword>
<protein>
    <submittedName>
        <fullName evidence="2">Uncharacterized protein</fullName>
    </submittedName>
</protein>